<proteinExistence type="inferred from homology"/>
<evidence type="ECO:0000256" key="5">
    <source>
        <dbReference type="ARBA" id="ARBA00022958"/>
    </source>
</evidence>
<evidence type="ECO:0000256" key="7">
    <source>
        <dbReference type="ARBA" id="ARBA00023065"/>
    </source>
</evidence>
<dbReference type="EMBL" id="BDQV01000278">
    <property type="protein sequence ID" value="GAY61660.1"/>
    <property type="molecule type" value="Genomic_DNA"/>
</dbReference>
<feature type="transmembrane region" description="Helical" evidence="10">
    <location>
        <begin position="107"/>
        <end position="127"/>
    </location>
</feature>
<keyword evidence="3" id="KW-0633">Potassium transport</keyword>
<protein>
    <submittedName>
        <fullName evidence="14">Uncharacterized protein</fullName>
    </submittedName>
</protein>
<dbReference type="PANTHER" id="PTHR32468:SF175">
    <property type="entry name" value="CATION_H+ EXCHANGER 3"/>
    <property type="match status" value="1"/>
</dbReference>
<feature type="transmembrane region" description="Helical" evidence="10">
    <location>
        <begin position="134"/>
        <end position="156"/>
    </location>
</feature>
<sequence>MSNSQELNRTDNNYISNNLVTCQYFNVIHSYGIWHHNPLQSTTPVLLLQMVVIFLSTRAIYFLLRPFHQTTVMAQILGGAIIGPSILGDDTSTLFPMRNRHILRTFAEFGMILHIFVLGVQIDLGLIKHIRRRAVAIGFFGCLIPLIFGMSSFRLIQQQKTRFDVESATGIAASVAANSMTSLVVVTSVLKELNMLNSELGRLASSAAMVSDILSWITCMILNGVSDAYNSNPMKPLYMFPSLFGFYCTMFFLLRPLTIWIVSKTAEGESMKQSHFISIICIVLGVGFVGTCFGQGSFLGCFVFGLCLPDGPPLGTQLVNKLDFFTSGFLIPVFCAMSGIRWEMYLLKESSTRKMELIMVMSYIGKFTGVILSSSFFGISFIKASCLAFIMCCRGIPEIAMYCMWKDKKTITSQIFALLIANMVIVTSIASAVVGYLYDPSRRYKLDVRRAISKTKQNNLRILVCINKEENMNPIISLLEASNPTRNFPITAFVLQLIELKGSVTAFLKPYHQHTQSVVASSTHLINAFAQLERSYHGNIVVQHFTTIAPYASMHDDVCTLALDKRAVIIIVPFHKQWGVNCLVESSELPIRALNGNILDKAPCSVGVLVQRGKIKSIRPTFDFQLSYHIVMLFVGGADDREALAYSRLMVEHPNISLTVVWFVSSDPDTSSGIETTDDRDLDNHAFDEFKDSVVTKKITLRVEIVKDGIGTTRVIQTLTENFDLFIVGKNHDPCSKVTLGLSEWIEYPELGIIGDTLVNSSEEFSVLVVQQQPQEIRHKSKAFTKS</sequence>
<evidence type="ECO:0000256" key="3">
    <source>
        <dbReference type="ARBA" id="ARBA00022538"/>
    </source>
</evidence>
<evidence type="ECO:0000256" key="10">
    <source>
        <dbReference type="SAM" id="Phobius"/>
    </source>
</evidence>
<keyword evidence="8 10" id="KW-0472">Membrane</keyword>
<keyword evidence="2" id="KW-0813">Transport</keyword>
<feature type="domain" description="Cation/H(+) antiporter C-terminal" evidence="13">
    <location>
        <begin position="629"/>
        <end position="772"/>
    </location>
</feature>
<dbReference type="InterPro" id="IPR050794">
    <property type="entry name" value="CPA2_transporter"/>
</dbReference>
<keyword evidence="7" id="KW-0406">Ion transport</keyword>
<dbReference type="InterPro" id="IPR057290">
    <property type="entry name" value="CHX17_C"/>
</dbReference>
<keyword evidence="4 10" id="KW-0812">Transmembrane</keyword>
<dbReference type="GO" id="GO:0012505">
    <property type="term" value="C:endomembrane system"/>
    <property type="evidence" value="ECO:0007669"/>
    <property type="project" value="TreeGrafter"/>
</dbReference>
<accession>A0A2H5QAJ2</accession>
<dbReference type="GO" id="GO:0006813">
    <property type="term" value="P:potassium ion transport"/>
    <property type="evidence" value="ECO:0007669"/>
    <property type="project" value="UniProtKB-KW"/>
</dbReference>
<feature type="transmembrane region" description="Helical" evidence="10">
    <location>
        <begin position="46"/>
        <end position="64"/>
    </location>
</feature>
<dbReference type="Proteomes" id="UP000236630">
    <property type="component" value="Unassembled WGS sequence"/>
</dbReference>
<evidence type="ECO:0000256" key="8">
    <source>
        <dbReference type="ARBA" id="ARBA00023136"/>
    </source>
</evidence>
<evidence type="ECO:0000256" key="6">
    <source>
        <dbReference type="ARBA" id="ARBA00022989"/>
    </source>
</evidence>
<comment type="subcellular location">
    <subcellularLocation>
        <location evidence="1">Membrane</location>
        <topology evidence="1">Multi-pass membrane protein</topology>
    </subcellularLocation>
</comment>
<dbReference type="GO" id="GO:0015297">
    <property type="term" value="F:antiporter activity"/>
    <property type="evidence" value="ECO:0007669"/>
    <property type="project" value="InterPro"/>
</dbReference>
<evidence type="ECO:0000313" key="15">
    <source>
        <dbReference type="Proteomes" id="UP000236630"/>
    </source>
</evidence>
<feature type="transmembrane region" description="Helical" evidence="10">
    <location>
        <begin position="325"/>
        <end position="342"/>
    </location>
</feature>
<dbReference type="PANTHER" id="PTHR32468">
    <property type="entry name" value="CATION/H + ANTIPORTER"/>
    <property type="match status" value="1"/>
</dbReference>
<evidence type="ECO:0000259" key="12">
    <source>
        <dbReference type="Pfam" id="PF23256"/>
    </source>
</evidence>
<organism evidence="14 15">
    <name type="scientific">Citrus unshiu</name>
    <name type="common">Satsuma mandarin</name>
    <name type="synonym">Citrus nobilis var. unshiu</name>
    <dbReference type="NCBI Taxonomy" id="55188"/>
    <lineage>
        <taxon>Eukaryota</taxon>
        <taxon>Viridiplantae</taxon>
        <taxon>Streptophyta</taxon>
        <taxon>Embryophyta</taxon>
        <taxon>Tracheophyta</taxon>
        <taxon>Spermatophyta</taxon>
        <taxon>Magnoliopsida</taxon>
        <taxon>eudicotyledons</taxon>
        <taxon>Gunneridae</taxon>
        <taxon>Pentapetalae</taxon>
        <taxon>rosids</taxon>
        <taxon>malvids</taxon>
        <taxon>Sapindales</taxon>
        <taxon>Rutaceae</taxon>
        <taxon>Aurantioideae</taxon>
        <taxon>Citrus</taxon>
    </lineage>
</organism>
<dbReference type="InterPro" id="IPR038770">
    <property type="entry name" value="Na+/solute_symporter_sf"/>
</dbReference>
<feature type="transmembrane region" description="Helical" evidence="10">
    <location>
        <begin position="417"/>
        <end position="438"/>
    </location>
</feature>
<evidence type="ECO:0000256" key="2">
    <source>
        <dbReference type="ARBA" id="ARBA00022448"/>
    </source>
</evidence>
<reference evidence="14 15" key="1">
    <citation type="journal article" date="2017" name="Front. Genet.">
        <title>Draft sequencing of the heterozygous diploid genome of Satsuma (Citrus unshiu Marc.) using a hybrid assembly approach.</title>
        <authorList>
            <person name="Shimizu T."/>
            <person name="Tanizawa Y."/>
            <person name="Mochizuki T."/>
            <person name="Nagasaki H."/>
            <person name="Yoshioka T."/>
            <person name="Toyoda A."/>
            <person name="Fujiyama A."/>
            <person name="Kaminuma E."/>
            <person name="Nakamura Y."/>
        </authorList>
    </citation>
    <scope>NUCLEOTIDE SEQUENCE [LARGE SCALE GENOMIC DNA]</scope>
    <source>
        <strain evidence="15">cv. Miyagawa wase</strain>
    </source>
</reference>
<dbReference type="InterPro" id="IPR006153">
    <property type="entry name" value="Cation/H_exchanger_TM"/>
</dbReference>
<feature type="domain" description="Cation/H(+) antiporter central" evidence="12">
    <location>
        <begin position="527"/>
        <end position="613"/>
    </location>
</feature>
<feature type="transmembrane region" description="Helical" evidence="10">
    <location>
        <begin position="363"/>
        <end position="382"/>
    </location>
</feature>
<dbReference type="InterPro" id="IPR057291">
    <property type="entry name" value="CHX17_2nd"/>
</dbReference>
<evidence type="ECO:0000259" key="11">
    <source>
        <dbReference type="Pfam" id="PF00999"/>
    </source>
</evidence>
<dbReference type="Pfam" id="PF23256">
    <property type="entry name" value="CHX17_2nd"/>
    <property type="match status" value="1"/>
</dbReference>
<evidence type="ECO:0000256" key="9">
    <source>
        <dbReference type="ARBA" id="ARBA00038341"/>
    </source>
</evidence>
<comment type="caution">
    <text evidence="14">The sequence shown here is derived from an EMBL/GenBank/DDBJ whole genome shotgun (WGS) entry which is preliminary data.</text>
</comment>
<dbReference type="AlphaFoldDB" id="A0A2H5QAJ2"/>
<dbReference type="Pfam" id="PF00999">
    <property type="entry name" value="Na_H_Exchanger"/>
    <property type="match status" value="1"/>
</dbReference>
<name>A0A2H5QAJ2_CITUN</name>
<keyword evidence="6 10" id="KW-1133">Transmembrane helix</keyword>
<evidence type="ECO:0000259" key="13">
    <source>
        <dbReference type="Pfam" id="PF23259"/>
    </source>
</evidence>
<keyword evidence="5" id="KW-0630">Potassium</keyword>
<evidence type="ECO:0000313" key="14">
    <source>
        <dbReference type="EMBL" id="GAY61660.1"/>
    </source>
</evidence>
<comment type="similarity">
    <text evidence="9">Belongs to the monovalent cation:proton antiporter 2 (CPA2) transporter (TC 2.A.37) family. CHX (TC 2.A.37.4) subfamily.</text>
</comment>
<feature type="transmembrane region" description="Helical" evidence="10">
    <location>
        <begin position="202"/>
        <end position="225"/>
    </location>
</feature>
<feature type="transmembrane region" description="Helical" evidence="10">
    <location>
        <begin position="237"/>
        <end position="254"/>
    </location>
</feature>
<dbReference type="Gene3D" id="1.20.1530.20">
    <property type="match status" value="1"/>
</dbReference>
<evidence type="ECO:0000256" key="1">
    <source>
        <dbReference type="ARBA" id="ARBA00004141"/>
    </source>
</evidence>
<dbReference type="GO" id="GO:0016020">
    <property type="term" value="C:membrane"/>
    <property type="evidence" value="ECO:0007669"/>
    <property type="project" value="UniProtKB-SubCell"/>
</dbReference>
<keyword evidence="15" id="KW-1185">Reference proteome</keyword>
<dbReference type="Pfam" id="PF23259">
    <property type="entry name" value="CHX17_C"/>
    <property type="match status" value="1"/>
</dbReference>
<feature type="transmembrane region" description="Helical" evidence="10">
    <location>
        <begin position="168"/>
        <end position="190"/>
    </location>
</feature>
<feature type="domain" description="Cation/H+ exchanger transmembrane" evidence="11">
    <location>
        <begin position="59"/>
        <end position="430"/>
    </location>
</feature>
<dbReference type="GO" id="GO:1902600">
    <property type="term" value="P:proton transmembrane transport"/>
    <property type="evidence" value="ECO:0007669"/>
    <property type="project" value="InterPro"/>
</dbReference>
<dbReference type="GO" id="GO:0006885">
    <property type="term" value="P:regulation of pH"/>
    <property type="evidence" value="ECO:0007669"/>
    <property type="project" value="TreeGrafter"/>
</dbReference>
<evidence type="ECO:0000256" key="4">
    <source>
        <dbReference type="ARBA" id="ARBA00022692"/>
    </source>
</evidence>
<feature type="transmembrane region" description="Helical" evidence="10">
    <location>
        <begin position="275"/>
        <end position="305"/>
    </location>
</feature>
<gene>
    <name evidence="14" type="ORF">CUMW_211760</name>
</gene>
<feature type="transmembrane region" description="Helical" evidence="10">
    <location>
        <begin position="71"/>
        <end position="87"/>
    </location>
</feature>